<dbReference type="EMBL" id="CAJNOC010000409">
    <property type="protein sequence ID" value="CAF0757510.1"/>
    <property type="molecule type" value="Genomic_DNA"/>
</dbReference>
<evidence type="ECO:0000256" key="1">
    <source>
        <dbReference type="SAM" id="SignalP"/>
    </source>
</evidence>
<evidence type="ECO:0000313" key="3">
    <source>
        <dbReference type="Proteomes" id="UP000663879"/>
    </source>
</evidence>
<comment type="caution">
    <text evidence="2">The sequence shown here is derived from an EMBL/GenBank/DDBJ whole genome shotgun (WGS) entry which is preliminary data.</text>
</comment>
<name>A0A813PS45_9BILA</name>
<sequence>MKSIVFLLLTIVILAFLSSNQVETKWIKPLSFNDKNKSVIGSNFQIINIPKKSSTTTKKMHVPDNNFFYFY</sequence>
<feature type="chain" id="PRO_5033052802" evidence="1">
    <location>
        <begin position="25"/>
        <end position="71"/>
    </location>
</feature>
<evidence type="ECO:0000313" key="2">
    <source>
        <dbReference type="EMBL" id="CAF0757510.1"/>
    </source>
</evidence>
<organism evidence="2 3">
    <name type="scientific">Brachionus calyciflorus</name>
    <dbReference type="NCBI Taxonomy" id="104777"/>
    <lineage>
        <taxon>Eukaryota</taxon>
        <taxon>Metazoa</taxon>
        <taxon>Spiralia</taxon>
        <taxon>Gnathifera</taxon>
        <taxon>Rotifera</taxon>
        <taxon>Eurotatoria</taxon>
        <taxon>Monogononta</taxon>
        <taxon>Pseudotrocha</taxon>
        <taxon>Ploima</taxon>
        <taxon>Brachionidae</taxon>
        <taxon>Brachionus</taxon>
    </lineage>
</organism>
<proteinExistence type="predicted"/>
<feature type="signal peptide" evidence="1">
    <location>
        <begin position="1"/>
        <end position="24"/>
    </location>
</feature>
<dbReference type="Proteomes" id="UP000663879">
    <property type="component" value="Unassembled WGS sequence"/>
</dbReference>
<accession>A0A813PS45</accession>
<protein>
    <submittedName>
        <fullName evidence="2">Uncharacterized protein</fullName>
    </submittedName>
</protein>
<keyword evidence="3" id="KW-1185">Reference proteome</keyword>
<keyword evidence="1" id="KW-0732">Signal</keyword>
<dbReference type="AlphaFoldDB" id="A0A813PS45"/>
<gene>
    <name evidence="2" type="ORF">OXX778_LOCUS4253</name>
</gene>
<reference evidence="2" key="1">
    <citation type="submission" date="2021-02" db="EMBL/GenBank/DDBJ databases">
        <authorList>
            <person name="Nowell W R."/>
        </authorList>
    </citation>
    <scope>NUCLEOTIDE SEQUENCE</scope>
    <source>
        <strain evidence="2">Ploen Becks lab</strain>
    </source>
</reference>